<dbReference type="AlphaFoldDB" id="A0A9W9YVD3"/>
<dbReference type="Pfam" id="PF07679">
    <property type="entry name" value="I-set"/>
    <property type="match status" value="1"/>
</dbReference>
<dbReference type="InterPro" id="IPR036179">
    <property type="entry name" value="Ig-like_dom_sf"/>
</dbReference>
<dbReference type="Proteomes" id="UP001163046">
    <property type="component" value="Unassembled WGS sequence"/>
</dbReference>
<sequence>MGTSGKSGKTGMAGPTGPIGATGFPGHRGEQGLTGVPGVPGVPGPRGEIGEKGSAGPTGIPGPPGKPGKTIYTPQAILLPVDNIADEGENTTFNCSVSGNPTPTVEWKFESERLSSGLKYSIEEGILIINQLNFTDTGLYSCVVSSALGSDEASGNLTVRAAPIFTKIPPAVALPFESMDFVEACQAEGFPTPVSNWTRLLQPLPSARTEVHEGNLTISNLSTTDSGLYECTVTNTMGIKKARMNLVVQKGVDCSCWRSRVKSPSFRYNWRHSGLRPSIFRLAVI</sequence>
<evidence type="ECO:0000256" key="1">
    <source>
        <dbReference type="ARBA" id="ARBA00023157"/>
    </source>
</evidence>
<dbReference type="PROSITE" id="PS50835">
    <property type="entry name" value="IG_LIKE"/>
    <property type="match status" value="2"/>
</dbReference>
<dbReference type="Gene3D" id="2.60.40.10">
    <property type="entry name" value="Immunoglobulins"/>
    <property type="match status" value="2"/>
</dbReference>
<evidence type="ECO:0000313" key="6">
    <source>
        <dbReference type="Proteomes" id="UP001163046"/>
    </source>
</evidence>
<feature type="domain" description="Ig-like" evidence="4">
    <location>
        <begin position="74"/>
        <end position="158"/>
    </location>
</feature>
<feature type="domain" description="Ig-like" evidence="4">
    <location>
        <begin position="163"/>
        <end position="247"/>
    </location>
</feature>
<feature type="region of interest" description="Disordered" evidence="3">
    <location>
        <begin position="1"/>
        <end position="69"/>
    </location>
</feature>
<keyword evidence="1" id="KW-1015">Disulfide bond</keyword>
<dbReference type="OrthoDB" id="5971100at2759"/>
<evidence type="ECO:0000256" key="2">
    <source>
        <dbReference type="ARBA" id="ARBA00023319"/>
    </source>
</evidence>
<dbReference type="EMBL" id="MU826874">
    <property type="protein sequence ID" value="KAJ7370056.1"/>
    <property type="molecule type" value="Genomic_DNA"/>
</dbReference>
<dbReference type="InterPro" id="IPR013098">
    <property type="entry name" value="Ig_I-set"/>
</dbReference>
<dbReference type="SUPFAM" id="SSF48726">
    <property type="entry name" value="Immunoglobulin"/>
    <property type="match status" value="2"/>
</dbReference>
<dbReference type="PANTHER" id="PTHR10075">
    <property type="entry name" value="BASIGIN RELATED"/>
    <property type="match status" value="1"/>
</dbReference>
<dbReference type="Pfam" id="PF13927">
    <property type="entry name" value="Ig_3"/>
    <property type="match status" value="1"/>
</dbReference>
<comment type="caution">
    <text evidence="5">The sequence shown here is derived from an EMBL/GenBank/DDBJ whole genome shotgun (WGS) entry which is preliminary data.</text>
</comment>
<keyword evidence="2" id="KW-0393">Immunoglobulin domain</keyword>
<dbReference type="Pfam" id="PF01391">
    <property type="entry name" value="Collagen"/>
    <property type="match status" value="1"/>
</dbReference>
<keyword evidence="6" id="KW-1185">Reference proteome</keyword>
<dbReference type="GO" id="GO:0007156">
    <property type="term" value="P:homophilic cell adhesion via plasma membrane adhesion molecules"/>
    <property type="evidence" value="ECO:0007669"/>
    <property type="project" value="TreeGrafter"/>
</dbReference>
<dbReference type="InterPro" id="IPR008160">
    <property type="entry name" value="Collagen"/>
</dbReference>
<dbReference type="SMART" id="SM00408">
    <property type="entry name" value="IGc2"/>
    <property type="match status" value="2"/>
</dbReference>
<organism evidence="5 6">
    <name type="scientific">Desmophyllum pertusum</name>
    <dbReference type="NCBI Taxonomy" id="174260"/>
    <lineage>
        <taxon>Eukaryota</taxon>
        <taxon>Metazoa</taxon>
        <taxon>Cnidaria</taxon>
        <taxon>Anthozoa</taxon>
        <taxon>Hexacorallia</taxon>
        <taxon>Scleractinia</taxon>
        <taxon>Caryophylliina</taxon>
        <taxon>Caryophylliidae</taxon>
        <taxon>Desmophyllum</taxon>
    </lineage>
</organism>
<dbReference type="GO" id="GO:0005886">
    <property type="term" value="C:plasma membrane"/>
    <property type="evidence" value="ECO:0007669"/>
    <property type="project" value="TreeGrafter"/>
</dbReference>
<accession>A0A9W9YVD3</accession>
<dbReference type="GO" id="GO:0030424">
    <property type="term" value="C:axon"/>
    <property type="evidence" value="ECO:0007669"/>
    <property type="project" value="TreeGrafter"/>
</dbReference>
<name>A0A9W9YVD3_9CNID</name>
<dbReference type="InterPro" id="IPR007110">
    <property type="entry name" value="Ig-like_dom"/>
</dbReference>
<evidence type="ECO:0000313" key="5">
    <source>
        <dbReference type="EMBL" id="KAJ7370056.1"/>
    </source>
</evidence>
<dbReference type="GO" id="GO:0007411">
    <property type="term" value="P:axon guidance"/>
    <property type="evidence" value="ECO:0007669"/>
    <property type="project" value="TreeGrafter"/>
</dbReference>
<dbReference type="PANTHER" id="PTHR10075:SF103">
    <property type="entry name" value="ROUNDABOUT HOMOLOG 4"/>
    <property type="match status" value="1"/>
</dbReference>
<reference evidence="5" key="1">
    <citation type="submission" date="2023-01" db="EMBL/GenBank/DDBJ databases">
        <title>Genome assembly of the deep-sea coral Lophelia pertusa.</title>
        <authorList>
            <person name="Herrera S."/>
            <person name="Cordes E."/>
        </authorList>
    </citation>
    <scope>NUCLEOTIDE SEQUENCE</scope>
    <source>
        <strain evidence="5">USNM1676648</strain>
        <tissue evidence="5">Polyp</tissue>
    </source>
</reference>
<dbReference type="InterPro" id="IPR013783">
    <property type="entry name" value="Ig-like_fold"/>
</dbReference>
<gene>
    <name evidence="5" type="ORF">OS493_034499</name>
</gene>
<dbReference type="SMART" id="SM00409">
    <property type="entry name" value="IG"/>
    <property type="match status" value="2"/>
</dbReference>
<protein>
    <recommendedName>
        <fullName evidence="4">Ig-like domain-containing protein</fullName>
    </recommendedName>
</protein>
<dbReference type="InterPro" id="IPR003598">
    <property type="entry name" value="Ig_sub2"/>
</dbReference>
<dbReference type="InterPro" id="IPR003599">
    <property type="entry name" value="Ig_sub"/>
</dbReference>
<proteinExistence type="predicted"/>
<dbReference type="FunFam" id="2.60.40.10:FF:000032">
    <property type="entry name" value="palladin isoform X1"/>
    <property type="match status" value="1"/>
</dbReference>
<dbReference type="GO" id="GO:0098632">
    <property type="term" value="F:cell-cell adhesion mediator activity"/>
    <property type="evidence" value="ECO:0007669"/>
    <property type="project" value="TreeGrafter"/>
</dbReference>
<evidence type="ECO:0000259" key="4">
    <source>
        <dbReference type="PROSITE" id="PS50835"/>
    </source>
</evidence>
<dbReference type="GO" id="GO:0070593">
    <property type="term" value="P:dendrite self-avoidance"/>
    <property type="evidence" value="ECO:0007669"/>
    <property type="project" value="TreeGrafter"/>
</dbReference>
<evidence type="ECO:0000256" key="3">
    <source>
        <dbReference type="SAM" id="MobiDB-lite"/>
    </source>
</evidence>